<gene>
    <name evidence="1" type="ORF">EJ06DRAFT_119854</name>
</gene>
<reference evidence="1" key="1">
    <citation type="journal article" date="2020" name="Stud. Mycol.">
        <title>101 Dothideomycetes genomes: a test case for predicting lifestyles and emergence of pathogens.</title>
        <authorList>
            <person name="Haridas S."/>
            <person name="Albert R."/>
            <person name="Binder M."/>
            <person name="Bloem J."/>
            <person name="Labutti K."/>
            <person name="Salamov A."/>
            <person name="Andreopoulos B."/>
            <person name="Baker S."/>
            <person name="Barry K."/>
            <person name="Bills G."/>
            <person name="Bluhm B."/>
            <person name="Cannon C."/>
            <person name="Castanera R."/>
            <person name="Culley D."/>
            <person name="Daum C."/>
            <person name="Ezra D."/>
            <person name="Gonzalez J."/>
            <person name="Henrissat B."/>
            <person name="Kuo A."/>
            <person name="Liang C."/>
            <person name="Lipzen A."/>
            <person name="Lutzoni F."/>
            <person name="Magnuson J."/>
            <person name="Mondo S."/>
            <person name="Nolan M."/>
            <person name="Ohm R."/>
            <person name="Pangilinan J."/>
            <person name="Park H.-J."/>
            <person name="Ramirez L."/>
            <person name="Alfaro M."/>
            <person name="Sun H."/>
            <person name="Tritt A."/>
            <person name="Yoshinaga Y."/>
            <person name="Zwiers L.-H."/>
            <person name="Turgeon B."/>
            <person name="Goodwin S."/>
            <person name="Spatafora J."/>
            <person name="Crous P."/>
            <person name="Grigoriev I."/>
        </authorList>
    </citation>
    <scope>NUCLEOTIDE SEQUENCE</scope>
    <source>
        <strain evidence="1">CBS 262.69</strain>
    </source>
</reference>
<sequence>MQHRNATSECPAFRRLPEDVSSTRLCWLFCNRLGATTNAPSPHGSPLALDVVTVGSSGLFRSHPRQARSRKRPYDVQYEVSSSGSSAYWGFWPFLCYWAVAQAAATPVLGLRSSTSYEILPPPKVPLPRVSTAVSSGLIVAAAAMICTPFEGQASLHCG</sequence>
<name>A0A6G1HPN4_9PEZI</name>
<protein>
    <submittedName>
        <fullName evidence="1">Uncharacterized protein</fullName>
    </submittedName>
</protein>
<accession>A0A6G1HPN4</accession>
<dbReference type="AlphaFoldDB" id="A0A6G1HPN4"/>
<organism evidence="1 2">
    <name type="scientific">Trichodelitschia bisporula</name>
    <dbReference type="NCBI Taxonomy" id="703511"/>
    <lineage>
        <taxon>Eukaryota</taxon>
        <taxon>Fungi</taxon>
        <taxon>Dikarya</taxon>
        <taxon>Ascomycota</taxon>
        <taxon>Pezizomycotina</taxon>
        <taxon>Dothideomycetes</taxon>
        <taxon>Dothideomycetes incertae sedis</taxon>
        <taxon>Phaeotrichales</taxon>
        <taxon>Phaeotrichaceae</taxon>
        <taxon>Trichodelitschia</taxon>
    </lineage>
</organism>
<proteinExistence type="predicted"/>
<evidence type="ECO:0000313" key="2">
    <source>
        <dbReference type="Proteomes" id="UP000799640"/>
    </source>
</evidence>
<evidence type="ECO:0000313" key="1">
    <source>
        <dbReference type="EMBL" id="KAF2398018.1"/>
    </source>
</evidence>
<dbReference type="EMBL" id="ML996701">
    <property type="protein sequence ID" value="KAF2398018.1"/>
    <property type="molecule type" value="Genomic_DNA"/>
</dbReference>
<dbReference type="Proteomes" id="UP000799640">
    <property type="component" value="Unassembled WGS sequence"/>
</dbReference>
<keyword evidence="2" id="KW-1185">Reference proteome</keyword>